<evidence type="ECO:0000313" key="11">
    <source>
        <dbReference type="Proteomes" id="UP000281170"/>
    </source>
</evidence>
<organism evidence="8 10">
    <name type="scientific">Legionella adelaidensis</name>
    <dbReference type="NCBI Taxonomy" id="45056"/>
    <lineage>
        <taxon>Bacteria</taxon>
        <taxon>Pseudomonadati</taxon>
        <taxon>Pseudomonadota</taxon>
        <taxon>Gammaproteobacteria</taxon>
        <taxon>Legionellales</taxon>
        <taxon>Legionellaceae</taxon>
        <taxon>Legionella</taxon>
    </lineage>
</organism>
<dbReference type="SUPFAM" id="SSF111369">
    <property type="entry name" value="HlyD-like secretion proteins"/>
    <property type="match status" value="1"/>
</dbReference>
<evidence type="ECO:0000256" key="1">
    <source>
        <dbReference type="ARBA" id="ARBA00004196"/>
    </source>
</evidence>
<dbReference type="InterPro" id="IPR058627">
    <property type="entry name" value="MdtA-like_C"/>
</dbReference>
<evidence type="ECO:0000256" key="5">
    <source>
        <dbReference type="SAM" id="Phobius"/>
    </source>
</evidence>
<dbReference type="Pfam" id="PF25967">
    <property type="entry name" value="RND-MFP_C"/>
    <property type="match status" value="1"/>
</dbReference>
<sequence>MRKRMTIMIIALGIIFGGIIGYNIFKGIMMKRYFAHFESPAVTVSSVTVKEQNWEPRLPAVGNFSAMNGVNVGSEAAGNVVQLLFDSGQFISKDELLLVIDDSVEQAKLKYNQSELTLQQLNYKRMSDLFKRGATPSSSVDEAKARLQQAEANVESTQAAIAQKHIKAPFTGKLGIRQVSLGQYITPGQTNIVTLQSLDPLFLEFYLPEQLLPKLHLNQPINFTVEQNPDVIFEGKITALNAKVDINTHNILIQATVPNCPSDVLTNLTKTNLFKTSKDPNSGKTLVQCDSELNQKNKIKQYNFIPGMFAAIDISQPKLPNVIVLPTTAISYSLYGNSVFLINKEKTDEGKEILKVKRTFIETGDQQGNYTVVTKGLKAGQIVVSSGDLKLEDDTRVEINNTVNLPNIAPVKLSE</sequence>
<name>A0A0W0R572_9GAMM</name>
<dbReference type="Proteomes" id="UP000054859">
    <property type="component" value="Unassembled WGS sequence"/>
</dbReference>
<dbReference type="EMBL" id="LNKA01000001">
    <property type="protein sequence ID" value="KTC66178.1"/>
    <property type="molecule type" value="Genomic_DNA"/>
</dbReference>
<evidence type="ECO:0000256" key="2">
    <source>
        <dbReference type="ARBA" id="ARBA00009477"/>
    </source>
</evidence>
<gene>
    <name evidence="8" type="primary">acrA</name>
    <name evidence="9" type="synonym">bepF_2</name>
    <name evidence="8" type="ORF">Lade_0836</name>
    <name evidence="9" type="ORF">NCTC12735_01214</name>
</gene>
<dbReference type="Gene3D" id="1.10.287.470">
    <property type="entry name" value="Helix hairpin bin"/>
    <property type="match status" value="1"/>
</dbReference>
<feature type="coiled-coil region" evidence="4">
    <location>
        <begin position="104"/>
        <end position="167"/>
    </location>
</feature>
<feature type="domain" description="Multidrug resistance protein MdtA-like C-terminal permuted SH3" evidence="7">
    <location>
        <begin position="321"/>
        <end position="387"/>
    </location>
</feature>
<dbReference type="OrthoDB" id="9806939at2"/>
<evidence type="ECO:0000313" key="8">
    <source>
        <dbReference type="EMBL" id="KTC66178.1"/>
    </source>
</evidence>
<dbReference type="InterPro" id="IPR006143">
    <property type="entry name" value="RND_pump_MFP"/>
</dbReference>
<proteinExistence type="inferred from homology"/>
<feature type="transmembrane region" description="Helical" evidence="5">
    <location>
        <begin position="6"/>
        <end position="25"/>
    </location>
</feature>
<dbReference type="Gene3D" id="2.40.50.100">
    <property type="match status" value="1"/>
</dbReference>
<geneLocation type="plasmid" evidence="9 11">
    <name>19</name>
</geneLocation>
<dbReference type="GO" id="GO:0015562">
    <property type="term" value="F:efflux transmembrane transporter activity"/>
    <property type="evidence" value="ECO:0007669"/>
    <property type="project" value="TreeGrafter"/>
</dbReference>
<dbReference type="KEGG" id="ladl:NCTC12735_01214"/>
<dbReference type="GO" id="GO:1990281">
    <property type="term" value="C:efflux pump complex"/>
    <property type="evidence" value="ECO:0007669"/>
    <property type="project" value="TreeGrafter"/>
</dbReference>
<dbReference type="PANTHER" id="PTHR30469:SF11">
    <property type="entry name" value="BLL4320 PROTEIN"/>
    <property type="match status" value="1"/>
</dbReference>
<keyword evidence="5" id="KW-0812">Transmembrane</keyword>
<keyword evidence="3" id="KW-0813">Transport</keyword>
<evidence type="ECO:0000259" key="6">
    <source>
        <dbReference type="Pfam" id="PF25917"/>
    </source>
</evidence>
<keyword evidence="5" id="KW-1133">Transmembrane helix</keyword>
<dbReference type="Proteomes" id="UP000281170">
    <property type="component" value="Plasmid 19"/>
</dbReference>
<dbReference type="Gene3D" id="2.40.30.170">
    <property type="match status" value="1"/>
</dbReference>
<evidence type="ECO:0000313" key="9">
    <source>
        <dbReference type="EMBL" id="VEH85579.1"/>
    </source>
</evidence>
<reference evidence="8 10" key="1">
    <citation type="submission" date="2015-11" db="EMBL/GenBank/DDBJ databases">
        <title>Identification of large and diverse effector repertoires of 38 Legionella species.</title>
        <authorList>
            <person name="Burstein D."/>
            <person name="Amaro F."/>
            <person name="Zusman T."/>
            <person name="Lifshitz Z."/>
            <person name="Cohen O."/>
            <person name="Gilbert J.A."/>
            <person name="Pupko T."/>
            <person name="Shuman H.A."/>
            <person name="Segal G."/>
        </authorList>
    </citation>
    <scope>NUCLEOTIDE SEQUENCE [LARGE SCALE GENOMIC DNA]</scope>
    <source>
        <strain evidence="8 10">1762-AUS-E</strain>
    </source>
</reference>
<keyword evidence="9" id="KW-0614">Plasmid</keyword>
<evidence type="ECO:0000256" key="3">
    <source>
        <dbReference type="ARBA" id="ARBA00022448"/>
    </source>
</evidence>
<reference evidence="9 11" key="2">
    <citation type="submission" date="2018-12" db="EMBL/GenBank/DDBJ databases">
        <authorList>
            <consortium name="Pathogen Informatics"/>
        </authorList>
    </citation>
    <scope>NUCLEOTIDE SEQUENCE [LARGE SCALE GENOMIC DNA]</scope>
    <source>
        <strain evidence="9 11">NCTC12735</strain>
        <plasmid evidence="11">19</plasmid>
    </source>
</reference>
<accession>A0A0W0R572</accession>
<evidence type="ECO:0000256" key="4">
    <source>
        <dbReference type="SAM" id="Coils"/>
    </source>
</evidence>
<dbReference type="Pfam" id="PF25917">
    <property type="entry name" value="BSH_RND"/>
    <property type="match status" value="1"/>
</dbReference>
<comment type="subcellular location">
    <subcellularLocation>
        <location evidence="1">Cell envelope</location>
    </subcellularLocation>
</comment>
<dbReference type="EMBL" id="LR134428">
    <property type="protein sequence ID" value="VEH85579.1"/>
    <property type="molecule type" value="Genomic_DNA"/>
</dbReference>
<dbReference type="PANTHER" id="PTHR30469">
    <property type="entry name" value="MULTIDRUG RESISTANCE PROTEIN MDTA"/>
    <property type="match status" value="1"/>
</dbReference>
<keyword evidence="4" id="KW-0175">Coiled coil</keyword>
<comment type="similarity">
    <text evidence="2">Belongs to the membrane fusion protein (MFP) (TC 8.A.1) family.</text>
</comment>
<feature type="domain" description="Multidrug resistance protein MdtA-like barrel-sandwich hybrid" evidence="6">
    <location>
        <begin position="69"/>
        <end position="193"/>
    </location>
</feature>
<keyword evidence="5" id="KW-0472">Membrane</keyword>
<dbReference type="STRING" id="45056.Lade_0836"/>
<protein>
    <submittedName>
        <fullName evidence="8 9">Acriflavin resistance protein</fullName>
    </submittedName>
</protein>
<evidence type="ECO:0000259" key="7">
    <source>
        <dbReference type="Pfam" id="PF25967"/>
    </source>
</evidence>
<dbReference type="InterPro" id="IPR058625">
    <property type="entry name" value="MdtA-like_BSH"/>
</dbReference>
<keyword evidence="10" id="KW-1185">Reference proteome</keyword>
<dbReference type="PATRIC" id="fig|45056.6.peg.865"/>
<dbReference type="RefSeq" id="WP_058461878.1">
    <property type="nucleotide sequence ID" value="NZ_CAAAHS010000005.1"/>
</dbReference>
<evidence type="ECO:0000313" key="10">
    <source>
        <dbReference type="Proteomes" id="UP000054859"/>
    </source>
</evidence>
<dbReference type="AlphaFoldDB" id="A0A0W0R572"/>
<dbReference type="NCBIfam" id="TIGR01730">
    <property type="entry name" value="RND_mfp"/>
    <property type="match status" value="1"/>
</dbReference>
<dbReference type="Gene3D" id="2.40.420.20">
    <property type="match status" value="1"/>
</dbReference>